<protein>
    <submittedName>
        <fullName evidence="2">DNA polymerase subunit beta</fullName>
    </submittedName>
</protein>
<evidence type="ECO:0000313" key="3">
    <source>
        <dbReference type="Proteomes" id="UP000042527"/>
    </source>
</evidence>
<organism evidence="2 3">
    <name type="scientific">Treponema phagedenis</name>
    <dbReference type="NCBI Taxonomy" id="162"/>
    <lineage>
        <taxon>Bacteria</taxon>
        <taxon>Pseudomonadati</taxon>
        <taxon>Spirochaetota</taxon>
        <taxon>Spirochaetia</taxon>
        <taxon>Spirochaetales</taxon>
        <taxon>Treponemataceae</taxon>
        <taxon>Treponema</taxon>
    </lineage>
</organism>
<dbReference type="Gene3D" id="3.30.460.10">
    <property type="entry name" value="Beta Polymerase, domain 2"/>
    <property type="match status" value="1"/>
</dbReference>
<dbReference type="InterPro" id="IPR043519">
    <property type="entry name" value="NT_sf"/>
</dbReference>
<feature type="domain" description="Polymerase beta nucleotidyltransferase" evidence="1">
    <location>
        <begin position="1"/>
        <end position="58"/>
    </location>
</feature>
<accession>A0A0B7GUR1</accession>
<dbReference type="InterPro" id="IPR041633">
    <property type="entry name" value="Polbeta"/>
</dbReference>
<reference evidence="3" key="1">
    <citation type="submission" date="2015-01" db="EMBL/GenBank/DDBJ databases">
        <authorList>
            <person name="Manzoor Shahid"/>
            <person name="Zubair Saima"/>
        </authorList>
    </citation>
    <scope>NUCLEOTIDE SEQUENCE [LARGE SCALE GENOMIC DNA]</scope>
    <source>
        <strain evidence="3">V1</strain>
    </source>
</reference>
<dbReference type="AlphaFoldDB" id="A0A0B7GUR1"/>
<proteinExistence type="predicted"/>
<name>A0A0B7GUR1_TREPH</name>
<dbReference type="EMBL" id="CDNC01000001">
    <property type="protein sequence ID" value="CEM60426.1"/>
    <property type="molecule type" value="Genomic_DNA"/>
</dbReference>
<dbReference type="Proteomes" id="UP000042527">
    <property type="component" value="Unassembled WGS sequence"/>
</dbReference>
<evidence type="ECO:0000259" key="1">
    <source>
        <dbReference type="Pfam" id="PF18765"/>
    </source>
</evidence>
<dbReference type="Pfam" id="PF18765">
    <property type="entry name" value="Polbeta"/>
    <property type="match status" value="1"/>
</dbReference>
<sequence>MDLAVAARTDLSLDDFLTLRMELSLLFEKEIDLVDIRKIDGLLHYKVFTEGFCIKKTENDGKSLLHKNIMTALFWYEDYYPLYLRSQKVILKKAFGSV</sequence>
<gene>
    <name evidence="2" type="ORF">TPHV1_10094</name>
</gene>
<keyword evidence="3" id="KW-1185">Reference proteome</keyword>
<evidence type="ECO:0000313" key="2">
    <source>
        <dbReference type="EMBL" id="CEM60426.1"/>
    </source>
</evidence>